<keyword evidence="1" id="KW-1133">Transmembrane helix</keyword>
<keyword evidence="1" id="KW-0472">Membrane</keyword>
<sequence length="175" mass="18929">MHVHGMSIFDSGEVTFFLASVYFAVFIAVHVLVIVIGRRLETTPPREGSARARAATQIACLQTAKAGWFAVLFTVAAITVVDATPKLPLLEVITVYGGLIGVLISVAQAVDWFRVSARARAAHRELRRLTVHEGEVAELVTVQMPRSVLDRLLDGGRLSTADLATIDAIESKGQH</sequence>
<reference evidence="2 3" key="1">
    <citation type="submission" date="2017-12" db="EMBL/GenBank/DDBJ databases">
        <title>Isolation and characterization of estrogens degradatiion strain Microbacterium hominis SJTG1.</title>
        <authorList>
            <person name="Xiong W."/>
            <person name="Yin C."/>
            <person name="Zheng D."/>
            <person name="Liang R."/>
        </authorList>
    </citation>
    <scope>NUCLEOTIDE SEQUENCE [LARGE SCALE GENOMIC DNA]</scope>
    <source>
        <strain evidence="2 3">SJTG1</strain>
    </source>
</reference>
<evidence type="ECO:0000313" key="3">
    <source>
        <dbReference type="Proteomes" id="UP000233276"/>
    </source>
</evidence>
<proteinExistence type="predicted"/>
<evidence type="ECO:0000256" key="1">
    <source>
        <dbReference type="SAM" id="Phobius"/>
    </source>
</evidence>
<protein>
    <submittedName>
        <fullName evidence="2">Uncharacterized protein</fullName>
    </submittedName>
</protein>
<gene>
    <name evidence="2" type="ORF">CXR34_08340</name>
</gene>
<dbReference type="EMBL" id="CP025299">
    <property type="protein sequence ID" value="AUG29471.1"/>
    <property type="molecule type" value="Genomic_DNA"/>
</dbReference>
<dbReference type="KEGG" id="mhos:CXR34_08340"/>
<dbReference type="Proteomes" id="UP000233276">
    <property type="component" value="Chromosome"/>
</dbReference>
<accession>A0A2K9DBJ9</accession>
<evidence type="ECO:0000313" key="2">
    <source>
        <dbReference type="EMBL" id="AUG29471.1"/>
    </source>
</evidence>
<feature type="transmembrane region" description="Helical" evidence="1">
    <location>
        <begin position="58"/>
        <end position="81"/>
    </location>
</feature>
<organism evidence="2 3">
    <name type="scientific">Microbacterium hominis</name>
    <dbReference type="NCBI Taxonomy" id="162426"/>
    <lineage>
        <taxon>Bacteria</taxon>
        <taxon>Bacillati</taxon>
        <taxon>Actinomycetota</taxon>
        <taxon>Actinomycetes</taxon>
        <taxon>Micrococcales</taxon>
        <taxon>Microbacteriaceae</taxon>
        <taxon>Microbacterium</taxon>
    </lineage>
</organism>
<feature type="transmembrane region" description="Helical" evidence="1">
    <location>
        <begin position="16"/>
        <end position="37"/>
    </location>
</feature>
<name>A0A2K9DBJ9_9MICO</name>
<dbReference type="AlphaFoldDB" id="A0A2K9DBJ9"/>
<keyword evidence="1" id="KW-0812">Transmembrane</keyword>
<feature type="transmembrane region" description="Helical" evidence="1">
    <location>
        <begin position="93"/>
        <end position="113"/>
    </location>
</feature>